<keyword evidence="1" id="KW-0732">Signal</keyword>
<evidence type="ECO:0000313" key="3">
    <source>
        <dbReference type="EMBL" id="KAK7689360.1"/>
    </source>
</evidence>
<accession>A0AAW0GDZ7</accession>
<reference evidence="3 4" key="1">
    <citation type="submission" date="2022-09" db="EMBL/GenBank/DDBJ databases">
        <authorList>
            <person name="Palmer J.M."/>
        </authorList>
    </citation>
    <scope>NUCLEOTIDE SEQUENCE [LARGE SCALE GENOMIC DNA]</scope>
    <source>
        <strain evidence="3 4">DSM 7382</strain>
    </source>
</reference>
<feature type="chain" id="PRO_5043508368" description="Protein CPL1-like domain-containing protein" evidence="1">
    <location>
        <begin position="20"/>
        <end position="315"/>
    </location>
</feature>
<dbReference type="AlphaFoldDB" id="A0AAW0GDZ7"/>
<name>A0AAW0GDZ7_9APHY</name>
<dbReference type="PANTHER" id="PTHR35192:SF2">
    <property type="entry name" value="APPLE DOMAIN-CONTAINING PROTEIN"/>
    <property type="match status" value="1"/>
</dbReference>
<dbReference type="PANTHER" id="PTHR35192">
    <property type="entry name" value="PROTEIN, PUTATIVE-RELATED"/>
    <property type="match status" value="1"/>
</dbReference>
<feature type="domain" description="Protein CPL1-like" evidence="2">
    <location>
        <begin position="213"/>
        <end position="279"/>
    </location>
</feature>
<dbReference type="InterPro" id="IPR048661">
    <property type="entry name" value="CPL1-like"/>
</dbReference>
<dbReference type="EMBL" id="JASBNA010000008">
    <property type="protein sequence ID" value="KAK7689360.1"/>
    <property type="molecule type" value="Genomic_DNA"/>
</dbReference>
<evidence type="ECO:0000313" key="4">
    <source>
        <dbReference type="Proteomes" id="UP001385951"/>
    </source>
</evidence>
<evidence type="ECO:0000256" key="1">
    <source>
        <dbReference type="SAM" id="SignalP"/>
    </source>
</evidence>
<dbReference type="Pfam" id="PF21671">
    <property type="entry name" value="CPL1-like"/>
    <property type="match status" value="1"/>
</dbReference>
<organism evidence="3 4">
    <name type="scientific">Cerrena zonata</name>
    <dbReference type="NCBI Taxonomy" id="2478898"/>
    <lineage>
        <taxon>Eukaryota</taxon>
        <taxon>Fungi</taxon>
        <taxon>Dikarya</taxon>
        <taxon>Basidiomycota</taxon>
        <taxon>Agaricomycotina</taxon>
        <taxon>Agaricomycetes</taxon>
        <taxon>Polyporales</taxon>
        <taxon>Cerrenaceae</taxon>
        <taxon>Cerrena</taxon>
    </lineage>
</organism>
<dbReference type="Proteomes" id="UP001385951">
    <property type="component" value="Unassembled WGS sequence"/>
</dbReference>
<keyword evidence="4" id="KW-1185">Reference proteome</keyword>
<gene>
    <name evidence="3" type="ORF">QCA50_007151</name>
</gene>
<proteinExistence type="predicted"/>
<dbReference type="InterPro" id="IPR038955">
    <property type="entry name" value="PriA/CPL1_fungi"/>
</dbReference>
<sequence length="315" mass="33547">MKFFALLPVFLTFASSVFATSSSLTRRHHNDVIQARQAKISRGVTADICANLDLDLTLPTVIRDGKAVNVGHLSVSLCVSLVAEFVRTNSVCQLAAVLITEEQVIQIITTIIKQHQSSTTCNLPEHGHSSCQKDNLCNYDCQHGYQPYTTPGDSKPSSCYCPAPMSECNGQCGNFPNGCGSATPKRRSTRRAAPPSCPRGATICGVAGNPTGWECIEVEKDKESCGACMIPPPFGVHTEQIGTNCKDIPNVDAVDCASSKCVIQSCKAGFAVTPNKDACAPVDTTVPQVEKRNNFINLKNLQKGGEGPGLISVSA</sequence>
<comment type="caution">
    <text evidence="3">The sequence shown here is derived from an EMBL/GenBank/DDBJ whole genome shotgun (WGS) entry which is preliminary data.</text>
</comment>
<protein>
    <recommendedName>
        <fullName evidence="2">Protein CPL1-like domain-containing protein</fullName>
    </recommendedName>
</protein>
<feature type="signal peptide" evidence="1">
    <location>
        <begin position="1"/>
        <end position="19"/>
    </location>
</feature>
<evidence type="ECO:0000259" key="2">
    <source>
        <dbReference type="Pfam" id="PF21671"/>
    </source>
</evidence>